<dbReference type="EC" id="1.1.1.133" evidence="3 6"/>
<evidence type="ECO:0000256" key="4">
    <source>
        <dbReference type="ARBA" id="ARBA00017099"/>
    </source>
</evidence>
<evidence type="ECO:0000313" key="9">
    <source>
        <dbReference type="Proteomes" id="UP001203069"/>
    </source>
</evidence>
<comment type="function">
    <text evidence="6">Catalyzes the reduction of dTDP-6-deoxy-L-lyxo-4-hexulose to yield dTDP-L-rhamnose.</text>
</comment>
<dbReference type="Proteomes" id="UP001203069">
    <property type="component" value="Unassembled WGS sequence"/>
</dbReference>
<evidence type="ECO:0000256" key="5">
    <source>
        <dbReference type="ARBA" id="ARBA00048200"/>
    </source>
</evidence>
<evidence type="ECO:0000256" key="3">
    <source>
        <dbReference type="ARBA" id="ARBA00012929"/>
    </source>
</evidence>
<keyword evidence="6 8" id="KW-0560">Oxidoreductase</keyword>
<dbReference type="NCBIfam" id="TIGR01214">
    <property type="entry name" value="rmlD"/>
    <property type="match status" value="1"/>
</dbReference>
<keyword evidence="9" id="KW-1185">Reference proteome</keyword>
<evidence type="ECO:0000259" key="7">
    <source>
        <dbReference type="Pfam" id="PF04321"/>
    </source>
</evidence>
<dbReference type="Pfam" id="PF04321">
    <property type="entry name" value="RmlD_sub_bind"/>
    <property type="match status" value="1"/>
</dbReference>
<sequence length="286" mass="31606">MKVLLTGSKGQLGRCFQDRLPAGWLLWATDSDELDITNQEKVLAAVKAFQPDVIVNAAAYTAVDKAESEPELASLVNKTGPENLAIAAKDHGARLVHVSTDYVFDGTATRPYVETDKTNPLGVYGRTKLDGEVAVLSILPDAIVIRTAWVFSEYGNNFVKTMLRLARERDELSIVSDQRGCPTYAGDIAQAIIDLLNQNAAGMVYHYCGDRDIAWNDFAKEIFSFAKSRNFINKVPVVNDISTKDYPTPASRPSYSVLNCEKIEKYNVTRSVWHIAVDNVIKAISK</sequence>
<keyword evidence="6" id="KW-0521">NADP</keyword>
<dbReference type="InterPro" id="IPR029903">
    <property type="entry name" value="RmlD-like-bd"/>
</dbReference>
<comment type="similarity">
    <text evidence="2 6">Belongs to the dTDP-4-dehydrorhamnose reductase family.</text>
</comment>
<dbReference type="GO" id="GO:0008831">
    <property type="term" value="F:dTDP-4-dehydrorhamnose reductase activity"/>
    <property type="evidence" value="ECO:0007669"/>
    <property type="project" value="UniProtKB-EC"/>
</dbReference>
<protein>
    <recommendedName>
        <fullName evidence="4 6">dTDP-4-dehydrorhamnose reductase</fullName>
        <ecNumber evidence="3 6">1.1.1.133</ecNumber>
    </recommendedName>
</protein>
<comment type="caution">
    <text evidence="8">The sequence shown here is derived from an EMBL/GenBank/DDBJ whole genome shotgun (WGS) entry which is preliminary data.</text>
</comment>
<organism evidence="8 9">
    <name type="scientific">Brenneria tiliae</name>
    <dbReference type="NCBI Taxonomy" id="2914984"/>
    <lineage>
        <taxon>Bacteria</taxon>
        <taxon>Pseudomonadati</taxon>
        <taxon>Pseudomonadota</taxon>
        <taxon>Gammaproteobacteria</taxon>
        <taxon>Enterobacterales</taxon>
        <taxon>Pectobacteriaceae</taxon>
        <taxon>Brenneria</taxon>
    </lineage>
</organism>
<evidence type="ECO:0000256" key="2">
    <source>
        <dbReference type="ARBA" id="ARBA00010944"/>
    </source>
</evidence>
<gene>
    <name evidence="8" type="primary">rfbD</name>
    <name evidence="8" type="ORF">MFP26_18390</name>
</gene>
<dbReference type="Gene3D" id="3.40.50.720">
    <property type="entry name" value="NAD(P)-binding Rossmann-like Domain"/>
    <property type="match status" value="1"/>
</dbReference>
<evidence type="ECO:0000256" key="1">
    <source>
        <dbReference type="ARBA" id="ARBA00004781"/>
    </source>
</evidence>
<dbReference type="PANTHER" id="PTHR10491:SF4">
    <property type="entry name" value="METHIONINE ADENOSYLTRANSFERASE 2 SUBUNIT BETA"/>
    <property type="match status" value="1"/>
</dbReference>
<evidence type="ECO:0000313" key="8">
    <source>
        <dbReference type="EMBL" id="MCL2894651.1"/>
    </source>
</evidence>
<dbReference type="EMBL" id="JAKPBZ010000114">
    <property type="protein sequence ID" value="MCL2894651.1"/>
    <property type="molecule type" value="Genomic_DNA"/>
</dbReference>
<accession>A0ABT0MXT9</accession>
<name>A0ABT0MXT9_9GAMM</name>
<dbReference type="InterPro" id="IPR036291">
    <property type="entry name" value="NAD(P)-bd_dom_sf"/>
</dbReference>
<proteinExistence type="inferred from homology"/>
<dbReference type="CDD" id="cd05254">
    <property type="entry name" value="dTDP_HR_like_SDR_e"/>
    <property type="match status" value="1"/>
</dbReference>
<dbReference type="SUPFAM" id="SSF51735">
    <property type="entry name" value="NAD(P)-binding Rossmann-fold domains"/>
    <property type="match status" value="1"/>
</dbReference>
<feature type="domain" description="RmlD-like substrate binding" evidence="7">
    <location>
        <begin position="1"/>
        <end position="284"/>
    </location>
</feature>
<reference evidence="8 9" key="1">
    <citation type="submission" date="2022-02" db="EMBL/GenBank/DDBJ databases">
        <title>Description of Brenneria tiliae sp. nov. isolated from symptomatic Tilia x moltkei and Tilia x europaea trees in the UK.</title>
        <authorList>
            <person name="Kile H."/>
        </authorList>
    </citation>
    <scope>NUCLEOTIDE SEQUENCE [LARGE SCALE GENOMIC DNA]</scope>
    <source>
        <strain evidence="8 9">MC1SB4.1</strain>
    </source>
</reference>
<comment type="cofactor">
    <cofactor evidence="6">
        <name>Mg(2+)</name>
        <dbReference type="ChEBI" id="CHEBI:18420"/>
    </cofactor>
    <text evidence="6">Binds 1 Mg(2+) ion per monomer.</text>
</comment>
<comment type="catalytic activity">
    <reaction evidence="5 6">
        <text>dTDP-beta-L-rhamnose + NADP(+) = dTDP-4-dehydro-beta-L-rhamnose + NADPH + H(+)</text>
        <dbReference type="Rhea" id="RHEA:21796"/>
        <dbReference type="ChEBI" id="CHEBI:15378"/>
        <dbReference type="ChEBI" id="CHEBI:57510"/>
        <dbReference type="ChEBI" id="CHEBI:57783"/>
        <dbReference type="ChEBI" id="CHEBI:58349"/>
        <dbReference type="ChEBI" id="CHEBI:62830"/>
        <dbReference type="EC" id="1.1.1.133"/>
    </reaction>
</comment>
<evidence type="ECO:0000256" key="6">
    <source>
        <dbReference type="RuleBase" id="RU364082"/>
    </source>
</evidence>
<dbReference type="InterPro" id="IPR005913">
    <property type="entry name" value="dTDP_dehydrorham_reduct"/>
</dbReference>
<dbReference type="PANTHER" id="PTHR10491">
    <property type="entry name" value="DTDP-4-DEHYDRORHAMNOSE REDUCTASE"/>
    <property type="match status" value="1"/>
</dbReference>
<comment type="pathway">
    <text evidence="1 6">Carbohydrate biosynthesis; dTDP-L-rhamnose biosynthesis.</text>
</comment>
<dbReference type="RefSeq" id="WP_249245772.1">
    <property type="nucleotide sequence ID" value="NZ_JAKPBZ010000114.1"/>
</dbReference>
<dbReference type="Gene3D" id="3.90.25.10">
    <property type="entry name" value="UDP-galactose 4-epimerase, domain 1"/>
    <property type="match status" value="1"/>
</dbReference>